<comment type="similarity">
    <text evidence="2">Belongs to the eukaryotic initiation factor 4G family.</text>
</comment>
<feature type="region of interest" description="Disordered" evidence="8">
    <location>
        <begin position="641"/>
        <end position="920"/>
    </location>
</feature>
<accession>A0A4Z1EB53</accession>
<evidence type="ECO:0000256" key="6">
    <source>
        <dbReference type="ARBA" id="ARBA00022884"/>
    </source>
</evidence>
<feature type="compositionally biased region" description="Polar residues" evidence="8">
    <location>
        <begin position="869"/>
        <end position="883"/>
    </location>
</feature>
<dbReference type="FunFam" id="1.20.970.30:FF:000001">
    <property type="entry name" value="Eukaryotic translation initiation factor subunit eIF-4F, putative"/>
    <property type="match status" value="1"/>
</dbReference>
<dbReference type="SUPFAM" id="SSF101489">
    <property type="entry name" value="Eukaryotic initiation factor 4f subunit eIF4g, eIF4e-binding domain"/>
    <property type="match status" value="1"/>
</dbReference>
<evidence type="ECO:0000256" key="3">
    <source>
        <dbReference type="ARBA" id="ARBA00022490"/>
    </source>
</evidence>
<evidence type="ECO:0000256" key="5">
    <source>
        <dbReference type="ARBA" id="ARBA00022553"/>
    </source>
</evidence>
<evidence type="ECO:0000256" key="7">
    <source>
        <dbReference type="ARBA" id="ARBA00022917"/>
    </source>
</evidence>
<dbReference type="InterPro" id="IPR022745">
    <property type="entry name" value="eIF4G1_eIF4E-bd"/>
</dbReference>
<dbReference type="Gene3D" id="1.25.40.180">
    <property type="match status" value="1"/>
</dbReference>
<feature type="compositionally biased region" description="Basic and acidic residues" evidence="8">
    <location>
        <begin position="729"/>
        <end position="855"/>
    </location>
</feature>
<keyword evidence="5" id="KW-0597">Phosphoprotein</keyword>
<comment type="subcellular location">
    <subcellularLocation>
        <location evidence="1">Cytoplasm</location>
    </subcellularLocation>
</comment>
<feature type="compositionally biased region" description="Polar residues" evidence="8">
    <location>
        <begin position="316"/>
        <end position="338"/>
    </location>
</feature>
<dbReference type="GO" id="GO:0003743">
    <property type="term" value="F:translation initiation factor activity"/>
    <property type="evidence" value="ECO:0007669"/>
    <property type="project" value="UniProtKB-KW"/>
</dbReference>
<feature type="compositionally biased region" description="Basic and acidic residues" evidence="8">
    <location>
        <begin position="707"/>
        <end position="719"/>
    </location>
</feature>
<sequence length="1608" mass="170311">MTSVPQQSQNQSQASNTTSASQSTQSYASTAKKAVSSPPIATSSSTPSPAVAVGGSAPVQQHGKSSSISPVNGRASIPPAVPAVSAPAIAHSNAAANGGSTDHSRKSSVTISANGPAGYVPNGGPVGGSRGGIRFGALMDSPAASHSIPQISQPASEPIPIPGNNPRVVSPATSPSPIPQPTASGGRPPSGISQQGNMTFGSLGNDGDRHMRQAASQGPLAPNSQAGGHLRRESSHSAQSDNNQGPGAGRGGYQQGGGRGRGGFNQQYTGHTGFPPPNPPQFRNNQNGGRGGVPPFQNQGRPQYQNSPHQAARSPALSNSIPGTPNMNQAMPMQSPQPFNAHAAYYQPSHMGAPQVQQGYQYPVNQCPSYSSDSFSCPTFNRGGGGGSSSSRSKKWFDKSSAQHYRKPSTELFGHSFTTYHEQAFPRGSNGQGIARNRKGSMQSEHQENGFPVSNQQLNLPSPQAKDSVIPKKSADLSSTDPSLPPLPSATPYFNVSSDVSNIDFSPASGNFDKFLTGTQTHPYGPYPGMPLMGGPPTFQYPQAGYMHPVPPQSPQPGYNQPYIAGQYTQQAPQPMSRNSSQMSEHRPASSMGQTQVPMITPTTSHTPQPKPVAQNTFSRPTRKSAAIVIKRPDGDVLNVDAIKAPASPAPSNRTRTPPVIASSTPTPPPKSATPQHARTDSLATKSAEEIRQEMQEKVKKMAAGGDKVDEAKNEEAAKAAEAAAAAEAKAKEEEKAKEEAKAAEEAKAKEEADAKAAAEKAQKEAEEELEKQIAEMEAAEVEREKKETELLAKRNAEKARLAAEKAEADKANAAENDRKLKEQEREMERLEDEKEKKRAEAEAKAKGGDAKKDEETPDTLATKLSKATLETDSGASTPTSDDSMGPPPKTLAAEKRGKPAALNLAPLNTKPVEPPQPSAALQSLKSARFLTVLDSSIYPANVNSPNPALNSAANAKGKTFKYDKEFLLQFQKVFTEKPSMEFESQIKALIGDDPSSARPGGSQRTPGGMGPRGSNRGGGNAVGQFTMGQFGAQGGKTLPPGTTSEMRFAMSQGNMARPAINNPMASFQRPGGAFPGGSMQRTNSTNSMPHSPRQASRSTRGGSKREGGYQGSNAKQEAQAAAKMPLTSGMEIKPIQISSTGWKPRSVGQTQTATGAAGPTPGATPGAGHMDPDMVQRKVKAALNKMTPEKFDKIADQILAIAAQSRDEADGRTLRQVIQLTFEKATDEAHWASMYAKFCKRMLETMSPDIKDESIVDKNGNIVSGGNLFRKYLLNRCQEEFERGWKIDLPEKPEGEREDAKTEEAAMLSDEYYIAAAAKRRGLGLVQFIGELYKLSMLTERIMHECVKKLVDYNGLPDEAEIESLTKLLKTIGLNLDSTEKGRPLMDVYFARINAMMEQPELPSRLKFMLMDIVDLRKKGWASKEANKGPQTLDEVRAAAEAAAAAKAAENSRSQRGGGGGRMPMGRGDGRNFSGGYGNQPPPDYQKNTVGMDDLRRLTNKGGASRNTNAQMSFGPSSMFSSRSNSGRKMGPGGSLGRTGEDSGASSRTGTPPQDKDRKSATSANAFSLLAGLGSGETENPASPPSTHTSPVLSKSTAASDKKEGDA</sequence>
<evidence type="ECO:0000313" key="10">
    <source>
        <dbReference type="EMBL" id="TGO09524.1"/>
    </source>
</evidence>
<evidence type="ECO:0000259" key="9">
    <source>
        <dbReference type="SMART" id="SM00543"/>
    </source>
</evidence>
<dbReference type="InterPro" id="IPR003890">
    <property type="entry name" value="MIF4G-like_typ-3"/>
</dbReference>
<feature type="region of interest" description="Disordered" evidence="8">
    <location>
        <begin position="569"/>
        <end position="624"/>
    </location>
</feature>
<dbReference type="GO" id="GO:0003729">
    <property type="term" value="F:mRNA binding"/>
    <property type="evidence" value="ECO:0007669"/>
    <property type="project" value="TreeGrafter"/>
</dbReference>
<comment type="caution">
    <text evidence="10">The sequence shown here is derived from an EMBL/GenBank/DDBJ whole genome shotgun (WGS) entry which is preliminary data.</text>
</comment>
<feature type="region of interest" description="Disordered" evidence="8">
    <location>
        <begin position="990"/>
        <end position="1025"/>
    </location>
</feature>
<dbReference type="OrthoDB" id="514777at2759"/>
<dbReference type="GO" id="GO:0016281">
    <property type="term" value="C:eukaryotic translation initiation factor 4F complex"/>
    <property type="evidence" value="ECO:0007669"/>
    <property type="project" value="TreeGrafter"/>
</dbReference>
<evidence type="ECO:0000256" key="2">
    <source>
        <dbReference type="ARBA" id="ARBA00005775"/>
    </source>
</evidence>
<dbReference type="Proteomes" id="UP000297777">
    <property type="component" value="Unassembled WGS sequence"/>
</dbReference>
<keyword evidence="7" id="KW-0648">Protein biosynthesis</keyword>
<dbReference type="Pfam" id="PF02854">
    <property type="entry name" value="MIF4G"/>
    <property type="match status" value="1"/>
</dbReference>
<gene>
    <name evidence="10" type="ORF">BTUL_0162g00010</name>
</gene>
<feature type="compositionally biased region" description="Low complexity" evidence="8">
    <location>
        <begin position="1149"/>
        <end position="1169"/>
    </location>
</feature>
<dbReference type="SMART" id="SM00543">
    <property type="entry name" value="MIF4G"/>
    <property type="match status" value="1"/>
</dbReference>
<dbReference type="SUPFAM" id="SSF48371">
    <property type="entry name" value="ARM repeat"/>
    <property type="match status" value="1"/>
</dbReference>
<feature type="compositionally biased region" description="Polar residues" evidence="8">
    <location>
        <begin position="296"/>
        <end position="309"/>
    </location>
</feature>
<feature type="compositionally biased region" description="Polar residues" evidence="8">
    <location>
        <begin position="191"/>
        <end position="202"/>
    </location>
</feature>
<dbReference type="PANTHER" id="PTHR23253">
    <property type="entry name" value="EUKARYOTIC TRANSLATION INITIATION FACTOR 4 GAMMA"/>
    <property type="match status" value="1"/>
</dbReference>
<organism evidence="10 11">
    <name type="scientific">Botrytis tulipae</name>
    <dbReference type="NCBI Taxonomy" id="87230"/>
    <lineage>
        <taxon>Eukaryota</taxon>
        <taxon>Fungi</taxon>
        <taxon>Dikarya</taxon>
        <taxon>Ascomycota</taxon>
        <taxon>Pezizomycotina</taxon>
        <taxon>Leotiomycetes</taxon>
        <taxon>Helotiales</taxon>
        <taxon>Sclerotiniaceae</taxon>
        <taxon>Botrytis</taxon>
    </lineage>
</organism>
<reference evidence="10 11" key="1">
    <citation type="submission" date="2017-12" db="EMBL/GenBank/DDBJ databases">
        <title>Comparative genomics of Botrytis spp.</title>
        <authorList>
            <person name="Valero-Jimenez C.A."/>
            <person name="Tapia P."/>
            <person name="Veloso J."/>
            <person name="Silva-Moreno E."/>
            <person name="Staats M."/>
            <person name="Valdes J.H."/>
            <person name="Van Kan J.A.L."/>
        </authorList>
    </citation>
    <scope>NUCLEOTIDE SEQUENCE [LARGE SCALE GENOMIC DNA]</scope>
    <source>
        <strain evidence="10 11">Bt9001</strain>
    </source>
</reference>
<evidence type="ECO:0000313" key="11">
    <source>
        <dbReference type="Proteomes" id="UP000297777"/>
    </source>
</evidence>
<keyword evidence="6" id="KW-0694">RNA-binding</keyword>
<dbReference type="InterPro" id="IPR016024">
    <property type="entry name" value="ARM-type_fold"/>
</dbReference>
<feature type="compositionally biased region" description="Polar residues" evidence="8">
    <location>
        <begin position="591"/>
        <end position="620"/>
    </location>
</feature>
<feature type="compositionally biased region" description="Low complexity" evidence="8">
    <location>
        <begin position="1"/>
        <end position="53"/>
    </location>
</feature>
<dbReference type="Gene3D" id="1.20.970.30">
    <property type="entry name" value="eIF4G, eIF4E-binding domain"/>
    <property type="match status" value="1"/>
</dbReference>
<feature type="compositionally biased region" description="Polar residues" evidence="8">
    <location>
        <begin position="569"/>
        <end position="583"/>
    </location>
</feature>
<keyword evidence="11" id="KW-1185">Reference proteome</keyword>
<keyword evidence="3" id="KW-0963">Cytoplasm</keyword>
<dbReference type="InterPro" id="IPR036211">
    <property type="entry name" value="eIF4G_eIF4E-bd_sf"/>
</dbReference>
<proteinExistence type="inferred from homology"/>
<feature type="compositionally biased region" description="Gly residues" evidence="8">
    <location>
        <begin position="1008"/>
        <end position="1022"/>
    </location>
</feature>
<dbReference type="Pfam" id="PF12152">
    <property type="entry name" value="eIF_4G1"/>
    <property type="match status" value="1"/>
</dbReference>
<feature type="compositionally biased region" description="Polar residues" evidence="8">
    <location>
        <begin position="452"/>
        <end position="462"/>
    </location>
</feature>
<dbReference type="FunFam" id="1.25.40.180:FF:000020">
    <property type="entry name" value="Eukaryotic translation initiation factor subunit"/>
    <property type="match status" value="1"/>
</dbReference>
<keyword evidence="4" id="KW-0396">Initiation factor</keyword>
<feature type="region of interest" description="Disordered" evidence="8">
    <location>
        <begin position="1445"/>
        <end position="1608"/>
    </location>
</feature>
<feature type="region of interest" description="Disordered" evidence="8">
    <location>
        <begin position="1"/>
        <end position="79"/>
    </location>
</feature>
<feature type="compositionally biased region" description="Low complexity" evidence="8">
    <location>
        <begin position="1513"/>
        <end position="1529"/>
    </location>
</feature>
<feature type="region of interest" description="Disordered" evidence="8">
    <location>
        <begin position="94"/>
        <end position="125"/>
    </location>
</feature>
<feature type="region of interest" description="Disordered" evidence="8">
    <location>
        <begin position="144"/>
        <end position="346"/>
    </location>
</feature>
<feature type="compositionally biased region" description="Polar residues" evidence="8">
    <location>
        <begin position="1080"/>
        <end position="1102"/>
    </location>
</feature>
<protein>
    <recommendedName>
        <fullName evidence="9">MIF4G domain-containing protein</fullName>
    </recommendedName>
</protein>
<feature type="compositionally biased region" description="Polar residues" evidence="8">
    <location>
        <begin position="1578"/>
        <end position="1600"/>
    </location>
</feature>
<dbReference type="PANTHER" id="PTHR23253:SF9">
    <property type="entry name" value="EUKARYOTIC TRANSLATION INITIATION FACTOR 4 GAMMA 2"/>
    <property type="match status" value="1"/>
</dbReference>
<feature type="region of interest" description="Disordered" evidence="8">
    <location>
        <begin position="1058"/>
        <end position="1173"/>
    </location>
</feature>
<feature type="compositionally biased region" description="Polar residues" evidence="8">
    <location>
        <begin position="58"/>
        <end position="70"/>
    </location>
</feature>
<evidence type="ECO:0000256" key="1">
    <source>
        <dbReference type="ARBA" id="ARBA00004496"/>
    </source>
</evidence>
<feature type="region of interest" description="Disordered" evidence="8">
    <location>
        <begin position="377"/>
        <end position="410"/>
    </location>
</feature>
<evidence type="ECO:0000256" key="8">
    <source>
        <dbReference type="SAM" id="MobiDB-lite"/>
    </source>
</evidence>
<evidence type="ECO:0000256" key="4">
    <source>
        <dbReference type="ARBA" id="ARBA00022540"/>
    </source>
</evidence>
<feature type="compositionally biased region" description="Gly residues" evidence="8">
    <location>
        <begin position="246"/>
        <end position="263"/>
    </location>
</feature>
<dbReference type="EMBL" id="PQXH01000162">
    <property type="protein sequence ID" value="TGO09524.1"/>
    <property type="molecule type" value="Genomic_DNA"/>
</dbReference>
<feature type="region of interest" description="Disordered" evidence="8">
    <location>
        <begin position="423"/>
        <end position="486"/>
    </location>
</feature>
<dbReference type="GO" id="GO:0010494">
    <property type="term" value="C:cytoplasmic stress granule"/>
    <property type="evidence" value="ECO:0007669"/>
    <property type="project" value="UniProtKB-ARBA"/>
</dbReference>
<feature type="domain" description="MIF4G" evidence="9">
    <location>
        <begin position="1177"/>
        <end position="1421"/>
    </location>
</feature>
<feature type="compositionally biased region" description="Basic and acidic residues" evidence="8">
    <location>
        <begin position="687"/>
        <end position="700"/>
    </location>
</feature>
<name>A0A4Z1EB53_9HELO</name>